<dbReference type="PATRIC" id="fig|345309.4.peg.72"/>
<name>A0A0F3L1N2_9GAMM</name>
<dbReference type="EMBL" id="JZRB01000001">
    <property type="protein sequence ID" value="KJV37306.1"/>
    <property type="molecule type" value="Genomic_DNA"/>
</dbReference>
<protein>
    <recommendedName>
        <fullName evidence="5">Lipoprotein</fullName>
    </recommendedName>
</protein>
<gene>
    <name evidence="3" type="ORF">VI08_00350</name>
</gene>
<comment type="caution">
    <text evidence="3">The sequence shown here is derived from an EMBL/GenBank/DDBJ whole genome shotgun (WGS) entry which is preliminary data.</text>
</comment>
<proteinExistence type="predicted"/>
<dbReference type="AlphaFoldDB" id="A0A0F3L1N2"/>
<reference evidence="3 4" key="1">
    <citation type="submission" date="2015-03" db="EMBL/GenBank/DDBJ databases">
        <title>Draft genome sequence of Luteibacter yeojuensis strain SU11.</title>
        <authorList>
            <person name="Sulaiman J."/>
            <person name="Priya K."/>
            <person name="Chan K.-G."/>
        </authorList>
    </citation>
    <scope>NUCLEOTIDE SEQUENCE [LARGE SCALE GENOMIC DNA]</scope>
    <source>
        <strain evidence="3 4">SU11</strain>
    </source>
</reference>
<feature type="region of interest" description="Disordered" evidence="1">
    <location>
        <begin position="142"/>
        <end position="161"/>
    </location>
</feature>
<evidence type="ECO:0000313" key="4">
    <source>
        <dbReference type="Proteomes" id="UP000033651"/>
    </source>
</evidence>
<evidence type="ECO:0008006" key="5">
    <source>
        <dbReference type="Google" id="ProtNLM"/>
    </source>
</evidence>
<keyword evidence="2" id="KW-0732">Signal</keyword>
<dbReference type="RefSeq" id="WP_045827544.1">
    <property type="nucleotide sequence ID" value="NZ_JZRB01000001.1"/>
</dbReference>
<dbReference type="Proteomes" id="UP000033651">
    <property type="component" value="Unassembled WGS sequence"/>
</dbReference>
<feature type="signal peptide" evidence="2">
    <location>
        <begin position="1"/>
        <end position="21"/>
    </location>
</feature>
<keyword evidence="4" id="KW-1185">Reference proteome</keyword>
<accession>A0A0F3L1N2</accession>
<organism evidence="3 4">
    <name type="scientific">Luteibacter yeojuensis</name>
    <dbReference type="NCBI Taxonomy" id="345309"/>
    <lineage>
        <taxon>Bacteria</taxon>
        <taxon>Pseudomonadati</taxon>
        <taxon>Pseudomonadota</taxon>
        <taxon>Gammaproteobacteria</taxon>
        <taxon>Lysobacterales</taxon>
        <taxon>Rhodanobacteraceae</taxon>
        <taxon>Luteibacter</taxon>
    </lineage>
</organism>
<evidence type="ECO:0000256" key="1">
    <source>
        <dbReference type="SAM" id="MobiDB-lite"/>
    </source>
</evidence>
<dbReference type="OrthoDB" id="5944513at2"/>
<feature type="chain" id="PRO_5002463478" description="Lipoprotein" evidence="2">
    <location>
        <begin position="22"/>
        <end position="266"/>
    </location>
</feature>
<evidence type="ECO:0000256" key="2">
    <source>
        <dbReference type="SAM" id="SignalP"/>
    </source>
</evidence>
<evidence type="ECO:0000313" key="3">
    <source>
        <dbReference type="EMBL" id="KJV37306.1"/>
    </source>
</evidence>
<sequence length="266" mass="27507">MQNRFATTFAAILAVAPAACSSSSGGGGDTASSGDMPSVHLEQTIYMESSGKPQEETAYHKMLADCAAAGTPTTPVAAGDVQRIGRKKLTETIEANRSSRRVDAWKLEAAAPCQFKLVHEGSQDIQTADGKAYHVDLATNEGDVQASGQPAPREAVDDGDLDAQAKAAKWTRGGKGNVQGAACETWVAPTGDQYCVWTGGTKWGFSQAGINALDGDGLTSDSAIVLQATPPAAGFGWNVKTDQFTVGKAADASTFAVPPNARIASN</sequence>